<evidence type="ECO:0000313" key="1">
    <source>
        <dbReference type="EMBL" id="UYV65883.1"/>
    </source>
</evidence>
<keyword evidence="2" id="KW-1185">Reference proteome</keyword>
<reference evidence="1 2" key="1">
    <citation type="submission" date="2022-01" db="EMBL/GenBank/DDBJ databases">
        <title>A chromosomal length assembly of Cordylochernes scorpioides.</title>
        <authorList>
            <person name="Zeh D."/>
            <person name="Zeh J."/>
        </authorList>
    </citation>
    <scope>NUCLEOTIDE SEQUENCE [LARGE SCALE GENOMIC DNA]</scope>
    <source>
        <strain evidence="1">IN4F17</strain>
        <tissue evidence="1">Whole Body</tissue>
    </source>
</reference>
<evidence type="ECO:0000313" key="2">
    <source>
        <dbReference type="Proteomes" id="UP001235939"/>
    </source>
</evidence>
<dbReference type="Proteomes" id="UP001235939">
    <property type="component" value="Chromosome 03"/>
</dbReference>
<gene>
    <name evidence="1" type="ORF">LAZ67_3005792</name>
</gene>
<organism evidence="1 2">
    <name type="scientific">Cordylochernes scorpioides</name>
    <dbReference type="NCBI Taxonomy" id="51811"/>
    <lineage>
        <taxon>Eukaryota</taxon>
        <taxon>Metazoa</taxon>
        <taxon>Ecdysozoa</taxon>
        <taxon>Arthropoda</taxon>
        <taxon>Chelicerata</taxon>
        <taxon>Arachnida</taxon>
        <taxon>Pseudoscorpiones</taxon>
        <taxon>Cheliferoidea</taxon>
        <taxon>Chernetidae</taxon>
        <taxon>Cordylochernes</taxon>
    </lineage>
</organism>
<dbReference type="EMBL" id="CP092865">
    <property type="protein sequence ID" value="UYV65883.1"/>
    <property type="molecule type" value="Genomic_DNA"/>
</dbReference>
<accession>A0ABY6KAU1</accession>
<protein>
    <submittedName>
        <fullName evidence="1">Uncharacterized protein</fullName>
    </submittedName>
</protein>
<sequence>MLTSANSAKRVQFLFEWVRRVQFARLNRGSEPFKDLMLLLDEIIKQRINDPGNIYIFLNLSMRSSATMQQSGRNTRRSCRKSNVPSTSYLCKKKIDQKSFSCAPRSIKKVQSASIGINFRKDPFVSLLLFRDIGKFRFIRSHKL</sequence>
<proteinExistence type="predicted"/>
<name>A0ABY6KAU1_9ARAC</name>